<dbReference type="AlphaFoldDB" id="A0A8T0AE11"/>
<dbReference type="SUPFAM" id="SSF47923">
    <property type="entry name" value="Ypt/Rab-GAP domain of gyp1p"/>
    <property type="match status" value="2"/>
</dbReference>
<evidence type="ECO:0000256" key="2">
    <source>
        <dbReference type="ARBA" id="ARBA00043879"/>
    </source>
</evidence>
<dbReference type="Gene3D" id="1.10.10.750">
    <property type="entry name" value="Ypt/Rab-GAP domain of gyp1p, domain 1"/>
    <property type="match status" value="1"/>
</dbReference>
<feature type="region of interest" description="Disordered" evidence="4">
    <location>
        <begin position="117"/>
        <end position="136"/>
    </location>
</feature>
<accession>A0A8T0AE11</accession>
<dbReference type="InterPro" id="IPR050302">
    <property type="entry name" value="Rab_GAP_TBC_domain"/>
</dbReference>
<evidence type="ECO:0000256" key="4">
    <source>
        <dbReference type="SAM" id="MobiDB-lite"/>
    </source>
</evidence>
<gene>
    <name evidence="6" type="ORF">HF521_013008</name>
</gene>
<dbReference type="InterPro" id="IPR000195">
    <property type="entry name" value="Rab-GAP-TBC_dom"/>
</dbReference>
<comment type="function">
    <text evidence="2">May act as a GTPase-activating protein for Rab family protein(s).</text>
</comment>
<dbReference type="PANTHER" id="PTHR47219:SF10">
    <property type="entry name" value="GROWTH HORMONE-REGULATED TBC PROTEIN 1"/>
    <property type="match status" value="1"/>
</dbReference>
<dbReference type="PROSITE" id="PS50086">
    <property type="entry name" value="TBC_RABGAP"/>
    <property type="match status" value="1"/>
</dbReference>
<name>A0A8T0AE11_SILME</name>
<dbReference type="InterPro" id="IPR036705">
    <property type="entry name" value="Ribosyl_crysJ1_sf"/>
</dbReference>
<keyword evidence="1" id="KW-0343">GTPase activation</keyword>
<sequence>MFHGGESSATGLIAGCLYGLLYGLKHVPSGLYQNLEKKEKLEALGVKLYHTASAEKNLEKAEQERPQGVISLENNIAVNGRTLKQLILEHLTGPVVREILDTLLQYITQELPRLGTDTQKRPVNKDTMNKNIKKPGVRQPTSFQLLQSKYMLSNPKPALTHRREVGTLKLKQVYKLMKMDKPINETGQERKGARLKVRDMIARFAAVEQKKTKFETRDLARHVNQGPVLSNVIKRLKDLPNLQKRNGLNEHKMPECAIKYNTLGIKKAAKQKEAPKQKKAQGLFILDKQEKQVISKSASLKKHSISLGEQPSPLAVVKCSPYNLLETEQDLVCLSLTQRYGKVQRIFSDLCCTGLVHGRRLILGGLSWDCFMPWTLESCAEEAAGETRTMEKARSSQQQQQQPQHRINVPSNARERISRVDPYGFERPNDFDYESYEELMSEYLAILTKRTIKWSKFLKGRSHIEKSLKVKRYVRKGIPNEHRALVWMAASGAQEQMERNSHYYSSLLQGQHDPKLEDAIRTDLHRTFPDNVQFRKTAEPCLQKPLYNVLLAYGHHNKAVGYCQGMNFIAGYLLIITKDEEKSFWLMEALLSRILPDYYTPAMLGLKTDQEVLGELVKVKVPAVWQAMVENNVMWTLVVSRWFICLFIDILPVETVLRIWDCLFYEGSKILFRVALTLIRHNQALISQARNLPDICDCFKQITRGQFVEDCHPFMQNIFKEPGSLPMATITKLRAVCRARIIAEES</sequence>
<dbReference type="Pfam" id="PF00566">
    <property type="entry name" value="RabGAP-TBC"/>
    <property type="match status" value="1"/>
</dbReference>
<dbReference type="Proteomes" id="UP000606274">
    <property type="component" value="Unassembled WGS sequence"/>
</dbReference>
<dbReference type="Gene3D" id="1.10.472.80">
    <property type="entry name" value="Ypt/Rab-GAP domain of gyp1p, domain 3"/>
    <property type="match status" value="1"/>
</dbReference>
<protein>
    <recommendedName>
        <fullName evidence="3">Growth hormone-regulated TBC protein 1</fullName>
    </recommendedName>
</protein>
<dbReference type="GO" id="GO:0005096">
    <property type="term" value="F:GTPase activator activity"/>
    <property type="evidence" value="ECO:0007669"/>
    <property type="project" value="UniProtKB-KW"/>
</dbReference>
<evidence type="ECO:0000313" key="6">
    <source>
        <dbReference type="EMBL" id="KAF7689655.1"/>
    </source>
</evidence>
<feature type="compositionally biased region" description="Basic and acidic residues" evidence="4">
    <location>
        <begin position="118"/>
        <end position="128"/>
    </location>
</feature>
<dbReference type="Gene3D" id="1.10.4080.10">
    <property type="entry name" value="ADP-ribosylation/Crystallin J1"/>
    <property type="match status" value="1"/>
</dbReference>
<dbReference type="PANTHER" id="PTHR47219">
    <property type="entry name" value="RAB GTPASE-ACTIVATING PROTEIN 1-LIKE"/>
    <property type="match status" value="1"/>
</dbReference>
<dbReference type="FunFam" id="1.10.8.270:FF:000016">
    <property type="entry name" value="TBC1 domain family member 2A"/>
    <property type="match status" value="1"/>
</dbReference>
<evidence type="ECO:0000313" key="7">
    <source>
        <dbReference type="Proteomes" id="UP000606274"/>
    </source>
</evidence>
<comment type="caution">
    <text evidence="6">The sequence shown here is derived from an EMBL/GenBank/DDBJ whole genome shotgun (WGS) entry which is preliminary data.</text>
</comment>
<reference evidence="6" key="1">
    <citation type="submission" date="2020-08" db="EMBL/GenBank/DDBJ databases">
        <title>Chromosome-level assembly of Southern catfish (Silurus meridionalis) provides insights into visual adaptation to the nocturnal and benthic lifestyles.</title>
        <authorList>
            <person name="Zhang Y."/>
            <person name="Wang D."/>
            <person name="Peng Z."/>
        </authorList>
    </citation>
    <scope>NUCLEOTIDE SEQUENCE</scope>
    <source>
        <strain evidence="6">SWU-2019-XX</strain>
        <tissue evidence="6">Muscle</tissue>
    </source>
</reference>
<proteinExistence type="predicted"/>
<dbReference type="InterPro" id="IPR035969">
    <property type="entry name" value="Rab-GAP_TBC_sf"/>
</dbReference>
<organism evidence="6 7">
    <name type="scientific">Silurus meridionalis</name>
    <name type="common">Southern catfish</name>
    <name type="synonym">Silurus soldatovi meridionalis</name>
    <dbReference type="NCBI Taxonomy" id="175797"/>
    <lineage>
        <taxon>Eukaryota</taxon>
        <taxon>Metazoa</taxon>
        <taxon>Chordata</taxon>
        <taxon>Craniata</taxon>
        <taxon>Vertebrata</taxon>
        <taxon>Euteleostomi</taxon>
        <taxon>Actinopterygii</taxon>
        <taxon>Neopterygii</taxon>
        <taxon>Teleostei</taxon>
        <taxon>Ostariophysi</taxon>
        <taxon>Siluriformes</taxon>
        <taxon>Siluridae</taxon>
        <taxon>Silurus</taxon>
    </lineage>
</organism>
<feature type="region of interest" description="Disordered" evidence="4">
    <location>
        <begin position="386"/>
        <end position="413"/>
    </location>
</feature>
<dbReference type="SUPFAM" id="SSF101478">
    <property type="entry name" value="ADP-ribosylglycohydrolase"/>
    <property type="match status" value="1"/>
</dbReference>
<dbReference type="Gene3D" id="1.10.8.270">
    <property type="entry name" value="putative rabgap domain of human tbc1 domain family member 14 like domains"/>
    <property type="match status" value="1"/>
</dbReference>
<dbReference type="FunFam" id="1.10.472.80:FF:000029">
    <property type="entry name" value="Growth hormone-regulated TBC protein 1"/>
    <property type="match status" value="1"/>
</dbReference>
<evidence type="ECO:0000259" key="5">
    <source>
        <dbReference type="PROSITE" id="PS50086"/>
    </source>
</evidence>
<feature type="domain" description="Rab-GAP TBC" evidence="5">
    <location>
        <begin position="477"/>
        <end position="667"/>
    </location>
</feature>
<dbReference type="GO" id="GO:0031267">
    <property type="term" value="F:small GTPase binding"/>
    <property type="evidence" value="ECO:0007669"/>
    <property type="project" value="TreeGrafter"/>
</dbReference>
<evidence type="ECO:0000256" key="1">
    <source>
        <dbReference type="ARBA" id="ARBA00022468"/>
    </source>
</evidence>
<dbReference type="SMART" id="SM00164">
    <property type="entry name" value="TBC"/>
    <property type="match status" value="1"/>
</dbReference>
<dbReference type="EMBL" id="JABFDY010000024">
    <property type="protein sequence ID" value="KAF7689655.1"/>
    <property type="molecule type" value="Genomic_DNA"/>
</dbReference>
<evidence type="ECO:0000256" key="3">
    <source>
        <dbReference type="ARBA" id="ARBA00070878"/>
    </source>
</evidence>
<keyword evidence="7" id="KW-1185">Reference proteome</keyword>